<reference evidence="7" key="1">
    <citation type="journal article" date="2024" name="IScience">
        <title>Strigolactones Initiate the Formation of Haustorium-like Structures in Castilleja.</title>
        <authorList>
            <person name="Buerger M."/>
            <person name="Peterson D."/>
            <person name="Chory J."/>
        </authorList>
    </citation>
    <scope>NUCLEOTIDE SEQUENCE [LARGE SCALE GENOMIC DNA]</scope>
</reference>
<evidence type="ECO:0000256" key="4">
    <source>
        <dbReference type="ARBA" id="ARBA00023242"/>
    </source>
</evidence>
<dbReference type="AlphaFoldDB" id="A0ABD3CQ14"/>
<dbReference type="PROSITE" id="PS51005">
    <property type="entry name" value="NAC"/>
    <property type="match status" value="1"/>
</dbReference>
<keyword evidence="7" id="KW-1185">Reference proteome</keyword>
<gene>
    <name evidence="6" type="ORF">CASFOL_024712</name>
</gene>
<sequence length="233" mass="26586">MAEKSYVRVEMTEEELLGHLLRRAIGSPMPTNHQIIERNIYGETADPWCVFRDVDDSHWDISEGKGKNKQVKSTIHVITKVTKIKSRISRRAGCGSWSGQTSGKKILNGSGQLIGSKKLFNFEKRLDETVEDDGHDWIMSEYSLAGTYMSNYRVKHDDYVICRITRKSKLKEKYRRRRKHVSENIDCSSANDRNNDEVARMLADSSVNSPGSAGFGELTQEDLEILNSILIWT</sequence>
<evidence type="ECO:0000256" key="2">
    <source>
        <dbReference type="ARBA" id="ARBA00023125"/>
    </source>
</evidence>
<evidence type="ECO:0000256" key="1">
    <source>
        <dbReference type="ARBA" id="ARBA00023015"/>
    </source>
</evidence>
<evidence type="ECO:0000256" key="3">
    <source>
        <dbReference type="ARBA" id="ARBA00023163"/>
    </source>
</evidence>
<name>A0ABD3CQ14_9LAMI</name>
<accession>A0ABD3CQ14</accession>
<dbReference type="Gene3D" id="2.170.150.80">
    <property type="entry name" value="NAC domain"/>
    <property type="match status" value="1"/>
</dbReference>
<proteinExistence type="predicted"/>
<dbReference type="InterPro" id="IPR003441">
    <property type="entry name" value="NAC-dom"/>
</dbReference>
<dbReference type="GO" id="GO:0003677">
    <property type="term" value="F:DNA binding"/>
    <property type="evidence" value="ECO:0007669"/>
    <property type="project" value="UniProtKB-KW"/>
</dbReference>
<dbReference type="PANTHER" id="PTHR31719:SF164">
    <property type="entry name" value="NAC DOMAIN-CONTAINING PROTEIN"/>
    <property type="match status" value="1"/>
</dbReference>
<comment type="caution">
    <text evidence="6">The sequence shown here is derived from an EMBL/GenBank/DDBJ whole genome shotgun (WGS) entry which is preliminary data.</text>
</comment>
<evidence type="ECO:0000313" key="7">
    <source>
        <dbReference type="Proteomes" id="UP001632038"/>
    </source>
</evidence>
<dbReference type="PANTHER" id="PTHR31719">
    <property type="entry name" value="NAC TRANSCRIPTION FACTOR 56"/>
    <property type="match status" value="1"/>
</dbReference>
<keyword evidence="3" id="KW-0804">Transcription</keyword>
<keyword evidence="2" id="KW-0238">DNA-binding</keyword>
<dbReference type="Pfam" id="PF02365">
    <property type="entry name" value="NAM"/>
    <property type="match status" value="1"/>
</dbReference>
<evidence type="ECO:0000313" key="6">
    <source>
        <dbReference type="EMBL" id="KAL3631728.1"/>
    </source>
</evidence>
<feature type="domain" description="NAC" evidence="5">
    <location>
        <begin position="3"/>
        <end position="167"/>
    </location>
</feature>
<evidence type="ECO:0000259" key="5">
    <source>
        <dbReference type="PROSITE" id="PS51005"/>
    </source>
</evidence>
<dbReference type="SUPFAM" id="SSF101941">
    <property type="entry name" value="NAC domain"/>
    <property type="match status" value="1"/>
</dbReference>
<dbReference type="EMBL" id="JAVIJP010000032">
    <property type="protein sequence ID" value="KAL3631728.1"/>
    <property type="molecule type" value="Genomic_DNA"/>
</dbReference>
<keyword evidence="4" id="KW-0539">Nucleus</keyword>
<protein>
    <recommendedName>
        <fullName evidence="5">NAC domain-containing protein</fullName>
    </recommendedName>
</protein>
<keyword evidence="1" id="KW-0805">Transcription regulation</keyword>
<dbReference type="Proteomes" id="UP001632038">
    <property type="component" value="Unassembled WGS sequence"/>
</dbReference>
<organism evidence="6 7">
    <name type="scientific">Castilleja foliolosa</name>
    <dbReference type="NCBI Taxonomy" id="1961234"/>
    <lineage>
        <taxon>Eukaryota</taxon>
        <taxon>Viridiplantae</taxon>
        <taxon>Streptophyta</taxon>
        <taxon>Embryophyta</taxon>
        <taxon>Tracheophyta</taxon>
        <taxon>Spermatophyta</taxon>
        <taxon>Magnoliopsida</taxon>
        <taxon>eudicotyledons</taxon>
        <taxon>Gunneridae</taxon>
        <taxon>Pentapetalae</taxon>
        <taxon>asterids</taxon>
        <taxon>lamiids</taxon>
        <taxon>Lamiales</taxon>
        <taxon>Orobanchaceae</taxon>
        <taxon>Pedicularideae</taxon>
        <taxon>Castillejinae</taxon>
        <taxon>Castilleja</taxon>
    </lineage>
</organism>
<dbReference type="InterPro" id="IPR036093">
    <property type="entry name" value="NAC_dom_sf"/>
</dbReference>